<evidence type="ECO:0008006" key="3">
    <source>
        <dbReference type="Google" id="ProtNLM"/>
    </source>
</evidence>
<dbReference type="RefSeq" id="WP_326507289.1">
    <property type="nucleotide sequence ID" value="NZ_JAWIIV010000012.1"/>
</dbReference>
<name>A0ABU6JAW1_9BURK</name>
<accession>A0ABU6JAW1</accession>
<keyword evidence="2" id="KW-1185">Reference proteome</keyword>
<sequence length="272" mass="28226">MKSGIQGFIGACICVLLAGCGGSEPTASSGSSASLPSTVAVSGNETATSATSPSSAQSRTASESFSAMLVDAPADGGAPKGTVRLQVRGSGLENVELLPTGSYTPKLGIFTVSADKTSAWLDFDTTSLPNGVLLARIVAFSAPAGQGGMAVEVMPTRRWELFNDPQPALQGAIPAAFYMPQVFLTMADLPYVNPQPLSDMMALGDAAYQQMLTSDGERVRQTLRSYLPAHVVLMPAPRGFSGPWDSCLQSLGASACRIAMSSMISVMNNKPH</sequence>
<evidence type="ECO:0000313" key="2">
    <source>
        <dbReference type="Proteomes" id="UP001352263"/>
    </source>
</evidence>
<dbReference type="EMBL" id="JAWIIV010000012">
    <property type="protein sequence ID" value="MEC4720573.1"/>
    <property type="molecule type" value="Genomic_DNA"/>
</dbReference>
<proteinExistence type="predicted"/>
<protein>
    <recommendedName>
        <fullName evidence="3">Lipoprotein</fullName>
    </recommendedName>
</protein>
<reference evidence="1 2" key="1">
    <citation type="submission" date="2023-10" db="EMBL/GenBank/DDBJ databases">
        <title>Noviherbaspirillum sp. CPCC 100848 genome assembly.</title>
        <authorList>
            <person name="Li X.Y."/>
            <person name="Fang X.M."/>
        </authorList>
    </citation>
    <scope>NUCLEOTIDE SEQUENCE [LARGE SCALE GENOMIC DNA]</scope>
    <source>
        <strain evidence="1 2">CPCC 100848</strain>
    </source>
</reference>
<evidence type="ECO:0000313" key="1">
    <source>
        <dbReference type="EMBL" id="MEC4720573.1"/>
    </source>
</evidence>
<gene>
    <name evidence="1" type="ORF">RY831_15525</name>
</gene>
<dbReference type="PROSITE" id="PS51257">
    <property type="entry name" value="PROKAR_LIPOPROTEIN"/>
    <property type="match status" value="1"/>
</dbReference>
<dbReference type="Proteomes" id="UP001352263">
    <property type="component" value="Unassembled WGS sequence"/>
</dbReference>
<comment type="caution">
    <text evidence="1">The sequence shown here is derived from an EMBL/GenBank/DDBJ whole genome shotgun (WGS) entry which is preliminary data.</text>
</comment>
<organism evidence="1 2">
    <name type="scientific">Noviherbaspirillum album</name>
    <dbReference type="NCBI Taxonomy" id="3080276"/>
    <lineage>
        <taxon>Bacteria</taxon>
        <taxon>Pseudomonadati</taxon>
        <taxon>Pseudomonadota</taxon>
        <taxon>Betaproteobacteria</taxon>
        <taxon>Burkholderiales</taxon>
        <taxon>Oxalobacteraceae</taxon>
        <taxon>Noviherbaspirillum</taxon>
    </lineage>
</organism>